<dbReference type="EMBL" id="JBGBPQ010000024">
    <property type="protein sequence ID" value="KAL1499881.1"/>
    <property type="molecule type" value="Genomic_DNA"/>
</dbReference>
<keyword evidence="6" id="KW-0735">Signal-anchor</keyword>
<evidence type="ECO:0000256" key="7">
    <source>
        <dbReference type="ARBA" id="ARBA00022989"/>
    </source>
</evidence>
<protein>
    <recommendedName>
        <fullName evidence="10">Hexosyltransferase</fullName>
        <ecNumber evidence="10">2.4.1.-</ecNumber>
    </recommendedName>
</protein>
<comment type="subcellular location">
    <subcellularLocation>
        <location evidence="1 10">Golgi apparatus membrane</location>
        <topology evidence="1 10">Single-pass type II membrane protein</topology>
    </subcellularLocation>
</comment>
<reference evidence="11 12" key="1">
    <citation type="journal article" date="2024" name="Science">
        <title>Giant polyketide synthase enzymes in the biosynthesis of giant marine polyether toxins.</title>
        <authorList>
            <person name="Fallon T.R."/>
            <person name="Shende V.V."/>
            <person name="Wierzbicki I.H."/>
            <person name="Pendleton A.L."/>
            <person name="Watervoot N.F."/>
            <person name="Auber R.P."/>
            <person name="Gonzalez D.J."/>
            <person name="Wisecaver J.H."/>
            <person name="Moore B.S."/>
        </authorList>
    </citation>
    <scope>NUCLEOTIDE SEQUENCE [LARGE SCALE GENOMIC DNA]</scope>
    <source>
        <strain evidence="11 12">12B1</strain>
    </source>
</reference>
<evidence type="ECO:0000256" key="3">
    <source>
        <dbReference type="ARBA" id="ARBA00022676"/>
    </source>
</evidence>
<dbReference type="GO" id="GO:0016758">
    <property type="term" value="F:hexosyltransferase activity"/>
    <property type="evidence" value="ECO:0007669"/>
    <property type="project" value="InterPro"/>
</dbReference>
<dbReference type="EC" id="2.4.1.-" evidence="10"/>
<keyword evidence="3 10" id="KW-0328">Glycosyltransferase</keyword>
<keyword evidence="12" id="KW-1185">Reference proteome</keyword>
<dbReference type="PANTHER" id="PTHR11214">
    <property type="entry name" value="BETA-1,3-N-ACETYLGLUCOSAMINYLTRANSFERASE"/>
    <property type="match status" value="1"/>
</dbReference>
<accession>A0AB34IKN2</accession>
<sequence>MQEGAATACPQREVHASLAVLGVFSADAHSPLRAALRESWMAPAAIREAAALHGIDVRFVLRGLGASPPVVEEEAEFRDIVFVNASAAAGRKTGPLLTLFLWWRHALNCWPQVKLIGKADDDVWVRLAATATHLSALTQQLHGGSLYWGAMELFHWSMSDHLPALPFAYGFGFRKHPVPCRRVTRPASATASGIRRLEDRVVGPFQCGLPRAPIQRSKTRECH</sequence>
<evidence type="ECO:0000256" key="10">
    <source>
        <dbReference type="RuleBase" id="RU363063"/>
    </source>
</evidence>
<organism evidence="11 12">
    <name type="scientific">Prymnesium parvum</name>
    <name type="common">Toxic golden alga</name>
    <dbReference type="NCBI Taxonomy" id="97485"/>
    <lineage>
        <taxon>Eukaryota</taxon>
        <taxon>Haptista</taxon>
        <taxon>Haptophyta</taxon>
        <taxon>Prymnesiophyceae</taxon>
        <taxon>Prymnesiales</taxon>
        <taxon>Prymnesiaceae</taxon>
        <taxon>Prymnesium</taxon>
    </lineage>
</organism>
<dbReference type="Proteomes" id="UP001515480">
    <property type="component" value="Unassembled WGS sequence"/>
</dbReference>
<dbReference type="PANTHER" id="PTHR11214:SF3">
    <property type="entry name" value="BETA-1,3-GALACTOSYLTRANSFERASE 6"/>
    <property type="match status" value="1"/>
</dbReference>
<keyword evidence="9" id="KW-0472">Membrane</keyword>
<dbReference type="InterPro" id="IPR002659">
    <property type="entry name" value="Glyco_trans_31"/>
</dbReference>
<keyword evidence="7" id="KW-1133">Transmembrane helix</keyword>
<evidence type="ECO:0000313" key="11">
    <source>
        <dbReference type="EMBL" id="KAL1499881.1"/>
    </source>
</evidence>
<gene>
    <name evidence="11" type="ORF">AB1Y20_012564</name>
</gene>
<dbReference type="AlphaFoldDB" id="A0AB34IKN2"/>
<comment type="caution">
    <text evidence="11">The sequence shown here is derived from an EMBL/GenBank/DDBJ whole genome shotgun (WGS) entry which is preliminary data.</text>
</comment>
<evidence type="ECO:0000313" key="12">
    <source>
        <dbReference type="Proteomes" id="UP001515480"/>
    </source>
</evidence>
<name>A0AB34IKN2_PRYPA</name>
<keyword evidence="8 10" id="KW-0333">Golgi apparatus</keyword>
<evidence type="ECO:0000256" key="4">
    <source>
        <dbReference type="ARBA" id="ARBA00022679"/>
    </source>
</evidence>
<evidence type="ECO:0000256" key="2">
    <source>
        <dbReference type="ARBA" id="ARBA00008661"/>
    </source>
</evidence>
<proteinExistence type="inferred from homology"/>
<evidence type="ECO:0000256" key="9">
    <source>
        <dbReference type="ARBA" id="ARBA00023136"/>
    </source>
</evidence>
<evidence type="ECO:0000256" key="6">
    <source>
        <dbReference type="ARBA" id="ARBA00022968"/>
    </source>
</evidence>
<evidence type="ECO:0000256" key="5">
    <source>
        <dbReference type="ARBA" id="ARBA00022692"/>
    </source>
</evidence>
<dbReference type="GO" id="GO:0000139">
    <property type="term" value="C:Golgi membrane"/>
    <property type="evidence" value="ECO:0007669"/>
    <property type="project" value="UniProtKB-SubCell"/>
</dbReference>
<dbReference type="Pfam" id="PF01762">
    <property type="entry name" value="Galactosyl_T"/>
    <property type="match status" value="1"/>
</dbReference>
<evidence type="ECO:0000256" key="1">
    <source>
        <dbReference type="ARBA" id="ARBA00004323"/>
    </source>
</evidence>
<comment type="similarity">
    <text evidence="2 10">Belongs to the glycosyltransferase 31 family.</text>
</comment>
<keyword evidence="5" id="KW-0812">Transmembrane</keyword>
<keyword evidence="4" id="KW-0808">Transferase</keyword>
<evidence type="ECO:0000256" key="8">
    <source>
        <dbReference type="ARBA" id="ARBA00023034"/>
    </source>
</evidence>